<reference evidence="2" key="1">
    <citation type="submission" date="2021-01" db="EMBL/GenBank/DDBJ databases">
        <authorList>
            <person name="Corre E."/>
            <person name="Pelletier E."/>
            <person name="Niang G."/>
            <person name="Scheremetjew M."/>
            <person name="Finn R."/>
            <person name="Kale V."/>
            <person name="Holt S."/>
            <person name="Cochrane G."/>
            <person name="Meng A."/>
            <person name="Brown T."/>
            <person name="Cohen L."/>
        </authorList>
    </citation>
    <scope>NUCLEOTIDE SEQUENCE</scope>
    <source>
        <strain evidence="2">Isolate 1302-5</strain>
    </source>
</reference>
<name>A0A7S4M593_9STRA</name>
<feature type="region of interest" description="Disordered" evidence="1">
    <location>
        <begin position="295"/>
        <end position="314"/>
    </location>
</feature>
<sequence>MVHNLKMTLKRRRPLMLPPSAVATEKDNSCSSLVHLDDVHKVLREAHDSHGLSSSKLETTSLRRSIQTMRDDLTSALTSVVTSDDDESRASSNLGAADLVPGAVLQRWVPPPPVGGGCVLDDVPPYTTTGYSARAPMRPRTVVDVTLRVTLTSNEPHDEGGSGCAFCASLAKLLGALFQERKHGAVIQIGVETPGWSGTDVDVAVDARVAHNVSHIPPHHEGYPYGYEGFDDYGCATALRGGYRQGGYQSIRERLALPPLVQAHHRGSRTLANSTEPLQDLMNANGRVNRRELANSGVPRRHSSSSNEVSLRGDNRWSSYNDVGGAEHSPSKVQVHSRYEKRFPPSHIIYE</sequence>
<gene>
    <name evidence="2" type="ORF">OAUR00152_LOCUS1196</name>
</gene>
<accession>A0A7S4M593</accession>
<organism evidence="2">
    <name type="scientific">Odontella aurita</name>
    <dbReference type="NCBI Taxonomy" id="265563"/>
    <lineage>
        <taxon>Eukaryota</taxon>
        <taxon>Sar</taxon>
        <taxon>Stramenopiles</taxon>
        <taxon>Ochrophyta</taxon>
        <taxon>Bacillariophyta</taxon>
        <taxon>Mediophyceae</taxon>
        <taxon>Biddulphiophycidae</taxon>
        <taxon>Eupodiscales</taxon>
        <taxon>Odontellaceae</taxon>
        <taxon>Odontella</taxon>
    </lineage>
</organism>
<feature type="region of interest" description="Disordered" evidence="1">
    <location>
        <begin position="320"/>
        <end position="339"/>
    </location>
</feature>
<dbReference type="EMBL" id="HBKQ01001738">
    <property type="protein sequence ID" value="CAE2202250.1"/>
    <property type="molecule type" value="Transcribed_RNA"/>
</dbReference>
<proteinExistence type="predicted"/>
<evidence type="ECO:0000313" key="2">
    <source>
        <dbReference type="EMBL" id="CAE2202250.1"/>
    </source>
</evidence>
<dbReference type="AlphaFoldDB" id="A0A7S4M593"/>
<evidence type="ECO:0000256" key="1">
    <source>
        <dbReference type="SAM" id="MobiDB-lite"/>
    </source>
</evidence>
<protein>
    <submittedName>
        <fullName evidence="2">Uncharacterized protein</fullName>
    </submittedName>
</protein>